<name>A0ABP0N4D7_9DINO</name>
<dbReference type="PROSITE" id="PS00108">
    <property type="entry name" value="PROTEIN_KINASE_ST"/>
    <property type="match status" value="1"/>
</dbReference>
<comment type="caution">
    <text evidence="4">The sequence shown here is derived from an EMBL/GenBank/DDBJ whole genome shotgun (WGS) entry which is preliminary data.</text>
</comment>
<reference evidence="4 5" key="1">
    <citation type="submission" date="2024-02" db="EMBL/GenBank/DDBJ databases">
        <authorList>
            <person name="Chen Y."/>
            <person name="Shah S."/>
            <person name="Dougan E. K."/>
            <person name="Thang M."/>
            <person name="Chan C."/>
        </authorList>
    </citation>
    <scope>NUCLEOTIDE SEQUENCE [LARGE SCALE GENOMIC DNA]</scope>
</reference>
<dbReference type="Proteomes" id="UP001642484">
    <property type="component" value="Unassembled WGS sequence"/>
</dbReference>
<dbReference type="InterPro" id="IPR011009">
    <property type="entry name" value="Kinase-like_dom_sf"/>
</dbReference>
<gene>
    <name evidence="4" type="ORF">CCMP2556_LOCUS28537</name>
</gene>
<dbReference type="InterPro" id="IPR008271">
    <property type="entry name" value="Ser/Thr_kinase_AS"/>
</dbReference>
<dbReference type="EMBL" id="CAXAMN010021317">
    <property type="protein sequence ID" value="CAK9057922.1"/>
    <property type="molecule type" value="Genomic_DNA"/>
</dbReference>
<dbReference type="Gene3D" id="1.10.510.10">
    <property type="entry name" value="Transferase(Phosphotransferase) domain 1"/>
    <property type="match status" value="1"/>
</dbReference>
<proteinExistence type="predicted"/>
<dbReference type="InterPro" id="IPR000719">
    <property type="entry name" value="Prot_kinase_dom"/>
</dbReference>
<dbReference type="PROSITE" id="PS50011">
    <property type="entry name" value="PROTEIN_KINASE_DOM"/>
    <property type="match status" value="1"/>
</dbReference>
<dbReference type="Gene3D" id="3.30.200.20">
    <property type="entry name" value="Phosphorylase Kinase, domain 1"/>
    <property type="match status" value="1"/>
</dbReference>
<organism evidence="4 5">
    <name type="scientific">Durusdinium trenchii</name>
    <dbReference type="NCBI Taxonomy" id="1381693"/>
    <lineage>
        <taxon>Eukaryota</taxon>
        <taxon>Sar</taxon>
        <taxon>Alveolata</taxon>
        <taxon>Dinophyceae</taxon>
        <taxon>Suessiales</taxon>
        <taxon>Symbiodiniaceae</taxon>
        <taxon>Durusdinium</taxon>
    </lineage>
</organism>
<dbReference type="SMART" id="SM00220">
    <property type="entry name" value="S_TKc"/>
    <property type="match status" value="1"/>
</dbReference>
<protein>
    <recommendedName>
        <fullName evidence="3">Protein kinase domain-containing protein</fullName>
    </recommendedName>
</protein>
<feature type="domain" description="Protein kinase" evidence="3">
    <location>
        <begin position="96"/>
        <end position="377"/>
    </location>
</feature>
<sequence length="388" mass="42011">MSVRLAIGITVSVLVVLIAWALCTYKREWLKEIFGLKGPGKTVDVESGGAVQLGRSDSAGGKQSDAPASMIVVAADDSTRGELMEYRDLKDACNHWSDANILGKGAAATVYRGSLTRFGQVAVKRFHQTPTGGMAYNFDRELDALCQCRHPHVLEILGRATTGPEQLIVMPLMEGGCLANALRNMSWAPRAECLGQIVTAVSFLHGKKMVHRDIKSSNILLDRVRRHARLADFGLAKDQVKGSRHGTTGIVVEQQEIGKGFAASPAVNDDREVGSPGYMAPELMMRPANEKTDAFALGVVILEILTGQPAWDEGREAMALGDAAVSDGIFDASMVDAQASWPTPEVQVLGDCAAKLTCFDPNQRLTVHFLEESQPFREHLARARQSLT</sequence>
<evidence type="ECO:0000256" key="1">
    <source>
        <dbReference type="ARBA" id="ARBA00022741"/>
    </source>
</evidence>
<evidence type="ECO:0000313" key="5">
    <source>
        <dbReference type="Proteomes" id="UP001642484"/>
    </source>
</evidence>
<dbReference type="PANTHER" id="PTHR27001">
    <property type="entry name" value="OS01G0253100 PROTEIN"/>
    <property type="match status" value="1"/>
</dbReference>
<evidence type="ECO:0000256" key="2">
    <source>
        <dbReference type="ARBA" id="ARBA00022840"/>
    </source>
</evidence>
<evidence type="ECO:0000313" key="4">
    <source>
        <dbReference type="EMBL" id="CAK9057922.1"/>
    </source>
</evidence>
<keyword evidence="5" id="KW-1185">Reference proteome</keyword>
<dbReference type="Pfam" id="PF00069">
    <property type="entry name" value="Pkinase"/>
    <property type="match status" value="1"/>
</dbReference>
<dbReference type="SUPFAM" id="SSF56112">
    <property type="entry name" value="Protein kinase-like (PK-like)"/>
    <property type="match status" value="1"/>
</dbReference>
<evidence type="ECO:0000259" key="3">
    <source>
        <dbReference type="PROSITE" id="PS50011"/>
    </source>
</evidence>
<keyword evidence="1" id="KW-0547">Nucleotide-binding</keyword>
<keyword evidence="2" id="KW-0067">ATP-binding</keyword>
<accession>A0ABP0N4D7</accession>
<dbReference type="PANTHER" id="PTHR27001:SF931">
    <property type="entry name" value="OS11G0664100 PROTEIN"/>
    <property type="match status" value="1"/>
</dbReference>